<protein>
    <submittedName>
        <fullName evidence="3">Uncharacterized protein</fullName>
    </submittedName>
</protein>
<dbReference type="Pfam" id="PF13855">
    <property type="entry name" value="LRR_8"/>
    <property type="match status" value="2"/>
</dbReference>
<dbReference type="InterPro" id="IPR001611">
    <property type="entry name" value="Leu-rich_rpt"/>
</dbReference>
<dbReference type="GO" id="GO:0005737">
    <property type="term" value="C:cytoplasm"/>
    <property type="evidence" value="ECO:0007669"/>
    <property type="project" value="TreeGrafter"/>
</dbReference>
<proteinExistence type="predicted"/>
<dbReference type="Proteomes" id="UP000886885">
    <property type="component" value="Chromosome 18D"/>
</dbReference>
<keyword evidence="1" id="KW-0433">Leucine-rich repeat</keyword>
<dbReference type="EMBL" id="JAAWWB010000036">
    <property type="protein sequence ID" value="KAG6739931.1"/>
    <property type="molecule type" value="Genomic_DNA"/>
</dbReference>
<dbReference type="PANTHER" id="PTHR15454">
    <property type="entry name" value="NISCHARIN RELATED"/>
    <property type="match status" value="1"/>
</dbReference>
<accession>A0A8X7XWJ5</accession>
<comment type="caution">
    <text evidence="3">The sequence shown here is derived from an EMBL/GenBank/DDBJ whole genome shotgun (WGS) entry which is preliminary data.</text>
</comment>
<dbReference type="SMART" id="SM00365">
    <property type="entry name" value="LRR_SD22"/>
    <property type="match status" value="6"/>
</dbReference>
<organism evidence="3 4">
    <name type="scientific">Populus tomentosa</name>
    <name type="common">Chinese white poplar</name>
    <dbReference type="NCBI Taxonomy" id="118781"/>
    <lineage>
        <taxon>Eukaryota</taxon>
        <taxon>Viridiplantae</taxon>
        <taxon>Streptophyta</taxon>
        <taxon>Embryophyta</taxon>
        <taxon>Tracheophyta</taxon>
        <taxon>Spermatophyta</taxon>
        <taxon>Magnoliopsida</taxon>
        <taxon>eudicotyledons</taxon>
        <taxon>Gunneridae</taxon>
        <taxon>Pentapetalae</taxon>
        <taxon>rosids</taxon>
        <taxon>fabids</taxon>
        <taxon>Malpighiales</taxon>
        <taxon>Salicaceae</taxon>
        <taxon>Saliceae</taxon>
        <taxon>Populus</taxon>
    </lineage>
</organism>
<dbReference type="PROSITE" id="PS51450">
    <property type="entry name" value="LRR"/>
    <property type="match status" value="2"/>
</dbReference>
<keyword evidence="4" id="KW-1185">Reference proteome</keyword>
<dbReference type="PANTHER" id="PTHR15454:SF56">
    <property type="entry name" value="PROTEIN PHOSPHATASE 1 REGULATORY SUBUNIT 7-RELATED"/>
    <property type="match status" value="1"/>
</dbReference>
<dbReference type="OrthoDB" id="1002441at2759"/>
<keyword evidence="2" id="KW-0677">Repeat</keyword>
<evidence type="ECO:0000256" key="1">
    <source>
        <dbReference type="ARBA" id="ARBA00022614"/>
    </source>
</evidence>
<evidence type="ECO:0000313" key="3">
    <source>
        <dbReference type="EMBL" id="KAG6739931.1"/>
    </source>
</evidence>
<evidence type="ECO:0000313" key="4">
    <source>
        <dbReference type="Proteomes" id="UP000886885"/>
    </source>
</evidence>
<reference evidence="3" key="1">
    <citation type="journal article" date="2020" name="bioRxiv">
        <title>Hybrid origin of Populus tomentosa Carr. identified through genome sequencing and phylogenomic analysis.</title>
        <authorList>
            <person name="An X."/>
            <person name="Gao K."/>
            <person name="Chen Z."/>
            <person name="Li J."/>
            <person name="Yang X."/>
            <person name="Yang X."/>
            <person name="Zhou J."/>
            <person name="Guo T."/>
            <person name="Zhao T."/>
            <person name="Huang S."/>
            <person name="Miao D."/>
            <person name="Khan W.U."/>
            <person name="Rao P."/>
            <person name="Ye M."/>
            <person name="Lei B."/>
            <person name="Liao W."/>
            <person name="Wang J."/>
            <person name="Ji L."/>
            <person name="Li Y."/>
            <person name="Guo B."/>
            <person name="Mustafa N.S."/>
            <person name="Li S."/>
            <person name="Yun Q."/>
            <person name="Keller S.R."/>
            <person name="Mao J."/>
            <person name="Zhang R."/>
            <person name="Strauss S.H."/>
        </authorList>
    </citation>
    <scope>NUCLEOTIDE SEQUENCE</scope>
    <source>
        <strain evidence="3">GM15</strain>
        <tissue evidence="3">Leaf</tissue>
    </source>
</reference>
<evidence type="ECO:0000256" key="2">
    <source>
        <dbReference type="ARBA" id="ARBA00022737"/>
    </source>
</evidence>
<dbReference type="AlphaFoldDB" id="A0A8X7XWJ5"/>
<sequence>MFYLFFDMMLWIDPYNNLKVLSLGDNEIQEFVTLTGSEGPSRLNKLETLDLSSNNFNNSILSSLKGFSSLKHLYLYGNQLQGSINMKEFDSLNNLEALWLHENKIQDFIALTGSEGPSRFNKLETLNLGFNNFNSTSILSSLEGLSSLKYLYLYGNQLQGSINMKEFDSLSNLEELSLVANGIQDFVALTGIN</sequence>
<gene>
    <name evidence="3" type="ORF">POTOM_057552</name>
</gene>
<name>A0A8X7XWJ5_POPTO</name>